<dbReference type="InterPro" id="IPR029044">
    <property type="entry name" value="Nucleotide-diphossugar_trans"/>
</dbReference>
<dbReference type="Pfam" id="PF04488">
    <property type="entry name" value="Gly_transf_sug"/>
    <property type="match status" value="1"/>
</dbReference>
<feature type="compositionally biased region" description="Pro residues" evidence="2">
    <location>
        <begin position="856"/>
        <end position="867"/>
    </location>
</feature>
<keyword evidence="1" id="KW-0808">Transferase</keyword>
<evidence type="ECO:0000256" key="2">
    <source>
        <dbReference type="SAM" id="MobiDB-lite"/>
    </source>
</evidence>
<dbReference type="PANTHER" id="PTHR32385:SF15">
    <property type="entry name" value="INOSITOL PHOSPHOCERAMIDE MANNOSYLTRANSFERASE 1"/>
    <property type="match status" value="1"/>
</dbReference>
<dbReference type="InterPro" id="IPR051706">
    <property type="entry name" value="Glycosyltransferase_domain"/>
</dbReference>
<accession>A0A1I8IS07</accession>
<organism evidence="4 5">
    <name type="scientific">Macrostomum lignano</name>
    <dbReference type="NCBI Taxonomy" id="282301"/>
    <lineage>
        <taxon>Eukaryota</taxon>
        <taxon>Metazoa</taxon>
        <taxon>Spiralia</taxon>
        <taxon>Lophotrochozoa</taxon>
        <taxon>Platyhelminthes</taxon>
        <taxon>Rhabditophora</taxon>
        <taxon>Macrostomorpha</taxon>
        <taxon>Macrostomida</taxon>
        <taxon>Macrostomidae</taxon>
        <taxon>Macrostomum</taxon>
    </lineage>
</organism>
<feature type="region of interest" description="Disordered" evidence="2">
    <location>
        <begin position="841"/>
        <end position="867"/>
    </location>
</feature>
<dbReference type="PANTHER" id="PTHR32385">
    <property type="entry name" value="MANNOSYL PHOSPHORYLINOSITOL CERAMIDE SYNTHASE"/>
    <property type="match status" value="1"/>
</dbReference>
<reference evidence="5" key="1">
    <citation type="submission" date="2016-11" db="UniProtKB">
        <authorList>
            <consortium name="WormBaseParasite"/>
        </authorList>
    </citation>
    <scope>IDENTIFICATION</scope>
</reference>
<feature type="transmembrane region" description="Helical" evidence="3">
    <location>
        <begin position="12"/>
        <end position="34"/>
    </location>
</feature>
<keyword evidence="4" id="KW-1185">Reference proteome</keyword>
<dbReference type="GO" id="GO:0016020">
    <property type="term" value="C:membrane"/>
    <property type="evidence" value="ECO:0007669"/>
    <property type="project" value="GOC"/>
</dbReference>
<evidence type="ECO:0000313" key="4">
    <source>
        <dbReference type="Proteomes" id="UP000095280"/>
    </source>
</evidence>
<dbReference type="GO" id="GO:0000030">
    <property type="term" value="F:mannosyltransferase activity"/>
    <property type="evidence" value="ECO:0007669"/>
    <property type="project" value="TreeGrafter"/>
</dbReference>
<evidence type="ECO:0000256" key="3">
    <source>
        <dbReference type="SAM" id="Phobius"/>
    </source>
</evidence>
<keyword evidence="3" id="KW-1133">Transmembrane helix</keyword>
<keyword evidence="3" id="KW-0812">Transmembrane</keyword>
<dbReference type="GO" id="GO:0051999">
    <property type="term" value="P:mannosyl-inositol phosphorylceramide biosynthetic process"/>
    <property type="evidence" value="ECO:0007669"/>
    <property type="project" value="TreeGrafter"/>
</dbReference>
<sequence>MYKLCRPRRAFLLSSCIWAFIIFIVVRFVSFLPLRQPDSPPPLFHRLSPPAGNFSTGFSGPLVRIVHQSWASRKLPEQFAEWSRSFSACFPDFRRRLWTDEDNRELIARHYPWFLRRYDSLAPGVQRADVSRLFYMYHYGGLYCDLDCECLRDFRHLLDNASLVFGAMQGLMIRSPRDPAYVAEGQIENSFMYSRPRHPFFWDLIVYLNATTGEMPIMSSGPYLIMSGIHAARQLGIAPSGIRVDGRDFLTVYPPAYFNPYSWMLLNSRHCRLYGRFENRTQLRQCRDSFQDSYVMQYHTQVWAKGSYLISVRYSYALISSCATCRPKTAFDSNLNVGMHSMPAADAASAFSSTSTLANKTLGVSVASCSNFGAIMRQGPHQLAVKSITTSLPCEPVSRLSKSALVFRKFTMLNLAQACRSGGKSGALGAALRVNVKLKELAFPRRGLLLSTSAAGGGGNVAGCHRGDPVGRQLGLGRLSCRRHRFRGWSGGRDGGCGGSSGGFFLLLLAPAPRHVGHQTAQLLVGDVGVQPVETAGCGLLARLQLQLLHSKEVGIYELLHEGQPRGSCWFGRIGPSQNFSCASDMGSWPPNLINQPSRQFVAEHLPEFPLYFLFALDELHLLDGLGVDEHADGAPDAVEQAAVVDAHDPLQVLRVEVAEHPDDSRAKTRVAQRQRDACGGWGLVVTPGFMVRFAFSIKKVQHAVVSGLLDAPAALGSQRLVGPSPVDGAAELLLGGVEIPFAGPQEAKQTEAGRALRIGSGSSPATRCRRSASNLACCSWLGSLLADMAFFDSAVDWAICAEVPPVSSWRSSRQCQEEPTQSQSAALAWRRAAGRQRLAARRPAVLRSAESATMPPTPPPWDAPQPAPAELAEFRRILRTAESCWARRRHWRAASSAGAAGQGASRRRFHCWRREEEHAAAAAAAAEGRQPQWHDRDTWAGCTGAEHELVLCMLLLLLLMCCCCWLARVKTECEPGPGLENLRTLLRLLRLQRARLLRLQLGRGGGRSDRSGGGADDGGCWGGSGPQPPAFRLPNSSDLMLLGLLLRLRQKRLRRLGLLLRLRFVLLTDAQILQQHLLQLHNISAWRRLLSWRRSRFRRRSGSGGCRNLGSRRPHWWGSGVARVGAEPLRHAGGCGNNWLLVGLRQHRHQEVGQVKIQRWGESWLQSRLRPTSQLSTLRRSGSGWEGVVAVVAADEAVAAAAAGAADSAGSGLAAGAAGCGRGARLGADSSGTSAGELQLLELIQRALIKPSRGFAVVIVGAAAAALYRLLLLGHDLPR</sequence>
<proteinExistence type="predicted"/>
<keyword evidence="3" id="KW-0472">Membrane</keyword>
<protein>
    <submittedName>
        <fullName evidence="5">Glycosyltransferase family 32 protein</fullName>
    </submittedName>
</protein>
<dbReference type="AlphaFoldDB" id="A0A1I8IS07"/>
<dbReference type="Gene3D" id="3.90.550.20">
    <property type="match status" value="1"/>
</dbReference>
<dbReference type="Proteomes" id="UP000095280">
    <property type="component" value="Unplaced"/>
</dbReference>
<name>A0A1I8IS07_9PLAT</name>
<feature type="transmembrane region" description="Helical" evidence="3">
    <location>
        <begin position="1255"/>
        <end position="1273"/>
    </location>
</feature>
<dbReference type="SUPFAM" id="SSF53448">
    <property type="entry name" value="Nucleotide-diphospho-sugar transferases"/>
    <property type="match status" value="1"/>
</dbReference>
<dbReference type="InterPro" id="IPR007577">
    <property type="entry name" value="GlycoTrfase_DXD_sugar-bd_CS"/>
</dbReference>
<evidence type="ECO:0000313" key="5">
    <source>
        <dbReference type="WBParaSite" id="maker-uti_cns_0015658-snap-gene-0.2-mRNA-1"/>
    </source>
</evidence>
<dbReference type="WBParaSite" id="maker-uti_cns_0015658-snap-gene-0.2-mRNA-1">
    <property type="protein sequence ID" value="maker-uti_cns_0015658-snap-gene-0.2-mRNA-1"/>
    <property type="gene ID" value="maker-uti_cns_0015658-snap-gene-0.2"/>
</dbReference>
<evidence type="ECO:0000256" key="1">
    <source>
        <dbReference type="ARBA" id="ARBA00022679"/>
    </source>
</evidence>